<dbReference type="Proteomes" id="UP000005867">
    <property type="component" value="Chromosome"/>
</dbReference>
<dbReference type="HOGENOM" id="CLU_3323136_0_0_2"/>
<dbReference type="BioCyc" id="PSP1104324:GJSN-2462-MONOMER"/>
<evidence type="ECO:0000313" key="2">
    <source>
        <dbReference type="Proteomes" id="UP000005867"/>
    </source>
</evidence>
<name>G7VD23_9CREN</name>
<proteinExistence type="predicted"/>
<gene>
    <name evidence="1" type="ORF">P186_2516</name>
</gene>
<protein>
    <submittedName>
        <fullName evidence="1">Uncharacterized protein</fullName>
    </submittedName>
</protein>
<organism evidence="1 2">
    <name type="scientific">Pyrobaculum ferrireducens</name>
    <dbReference type="NCBI Taxonomy" id="1104324"/>
    <lineage>
        <taxon>Archaea</taxon>
        <taxon>Thermoproteota</taxon>
        <taxon>Thermoprotei</taxon>
        <taxon>Thermoproteales</taxon>
        <taxon>Thermoproteaceae</taxon>
        <taxon>Pyrobaculum</taxon>
    </lineage>
</organism>
<evidence type="ECO:0000313" key="1">
    <source>
        <dbReference type="EMBL" id="AET33902.1"/>
    </source>
</evidence>
<dbReference type="EMBL" id="CP003098">
    <property type="protein sequence ID" value="AET33902.1"/>
    <property type="molecule type" value="Genomic_DNA"/>
</dbReference>
<dbReference type="KEGG" id="pyr:P186_2516"/>
<accession>G7VD23</accession>
<sequence length="38" mass="4423">MRASTTSKIQEKLRKIHPEARWWARRDLNLIPSPHAGA</sequence>
<keyword evidence="2" id="KW-1185">Reference proteome</keyword>
<reference evidence="1 2" key="1">
    <citation type="journal article" date="2012" name="J. Bacteriol.">
        <title>Complete genome sequence of strain 1860, a crenarchaeon of the genus pyrobaculum able to grow with various electron acceptors.</title>
        <authorList>
            <person name="Mardanov A.V."/>
            <person name="Gumerov V.M."/>
            <person name="Slobodkina G.B."/>
            <person name="Beletsky A.V."/>
            <person name="Bonch-Osmolovskaya E.A."/>
            <person name="Ravin N.V."/>
            <person name="Skryabin K.G."/>
        </authorList>
    </citation>
    <scope>NUCLEOTIDE SEQUENCE [LARGE SCALE GENOMIC DNA]</scope>
    <source>
        <strain evidence="1 2">1860</strain>
    </source>
</reference>
<dbReference type="AlphaFoldDB" id="G7VD23"/>